<dbReference type="InterPro" id="IPR008271">
    <property type="entry name" value="Ser/Thr_kinase_AS"/>
</dbReference>
<evidence type="ECO:0000256" key="3">
    <source>
        <dbReference type="ARBA" id="ARBA00022777"/>
    </source>
</evidence>
<dbReference type="InterPro" id="IPR000719">
    <property type="entry name" value="Prot_kinase_dom"/>
</dbReference>
<keyword evidence="4" id="KW-0067">ATP-binding</keyword>
<comment type="similarity">
    <text evidence="5">Belongs to the protein kinase superfamily. Ser/Thr protein kinase family. GCN2 subfamily.</text>
</comment>
<evidence type="ECO:0000313" key="7">
    <source>
        <dbReference type="EMBL" id="EAG0995852.1"/>
    </source>
</evidence>
<dbReference type="AlphaFoldDB" id="A0AAN2X2F4"/>
<proteinExistence type="inferred from homology"/>
<dbReference type="CDD" id="cd14014">
    <property type="entry name" value="STKc_PknB_like"/>
    <property type="match status" value="1"/>
</dbReference>
<dbReference type="Pfam" id="PF00069">
    <property type="entry name" value="Pkinase"/>
    <property type="match status" value="1"/>
</dbReference>
<dbReference type="PROSITE" id="PS50011">
    <property type="entry name" value="PROTEIN_KINASE_DOM"/>
    <property type="match status" value="1"/>
</dbReference>
<accession>A0AAN2X2F4</accession>
<feature type="non-terminal residue" evidence="7">
    <location>
        <position position="435"/>
    </location>
</feature>
<dbReference type="PROSITE" id="PS00108">
    <property type="entry name" value="PROTEIN_KINASE_ST"/>
    <property type="match status" value="1"/>
</dbReference>
<keyword evidence="2" id="KW-0547">Nucleotide-binding</keyword>
<reference evidence="7 8" key="1">
    <citation type="submission" date="2018-06" db="EMBL/GenBank/DDBJ databases">
        <authorList>
            <consortium name="GenomeTrakr: Next Generation Sequencing Network for Food Pathogen Tracability"/>
        </authorList>
    </citation>
    <scope>NUCLEOTIDE SEQUENCE [LARGE SCALE GENOMIC DNA]</scope>
    <source>
        <strain evidence="7 8">ARS-CC9329</strain>
    </source>
</reference>
<feature type="domain" description="Protein kinase" evidence="6">
    <location>
        <begin position="16"/>
        <end position="256"/>
    </location>
</feature>
<evidence type="ECO:0000313" key="8">
    <source>
        <dbReference type="Proteomes" id="UP000406081"/>
    </source>
</evidence>
<evidence type="ECO:0000256" key="2">
    <source>
        <dbReference type="ARBA" id="ARBA00022741"/>
    </source>
</evidence>
<dbReference type="InterPro" id="IPR050339">
    <property type="entry name" value="CC_SR_Kinase"/>
</dbReference>
<dbReference type="Proteomes" id="UP000406081">
    <property type="component" value="Unassembled WGS sequence"/>
</dbReference>
<dbReference type="InterPro" id="IPR011009">
    <property type="entry name" value="Kinase-like_dom_sf"/>
</dbReference>
<dbReference type="Gene3D" id="1.10.510.10">
    <property type="entry name" value="Transferase(Phosphotransferase) domain 1"/>
    <property type="match status" value="1"/>
</dbReference>
<evidence type="ECO:0000256" key="1">
    <source>
        <dbReference type="ARBA" id="ARBA00022679"/>
    </source>
</evidence>
<evidence type="ECO:0000256" key="5">
    <source>
        <dbReference type="ARBA" id="ARBA00037982"/>
    </source>
</evidence>
<dbReference type="GO" id="GO:0005737">
    <property type="term" value="C:cytoplasm"/>
    <property type="evidence" value="ECO:0007669"/>
    <property type="project" value="TreeGrafter"/>
</dbReference>
<comment type="caution">
    <text evidence="7">The sequence shown here is derived from an EMBL/GenBank/DDBJ whole genome shotgun (WGS) entry which is preliminary data.</text>
</comment>
<dbReference type="SUPFAM" id="SSF56112">
    <property type="entry name" value="Protein kinase-like (PK-like)"/>
    <property type="match status" value="1"/>
</dbReference>
<evidence type="ECO:0000259" key="6">
    <source>
        <dbReference type="PROSITE" id="PS50011"/>
    </source>
</evidence>
<gene>
    <name evidence="7" type="ORF">A3R20_14700</name>
</gene>
<keyword evidence="1" id="KW-0808">Transferase</keyword>
<keyword evidence="3 7" id="KW-0418">Kinase</keyword>
<evidence type="ECO:0000256" key="4">
    <source>
        <dbReference type="ARBA" id="ARBA00022840"/>
    </source>
</evidence>
<dbReference type="GO" id="GO:0005524">
    <property type="term" value="F:ATP binding"/>
    <property type="evidence" value="ECO:0007669"/>
    <property type="project" value="UniProtKB-KW"/>
</dbReference>
<dbReference type="PANTHER" id="PTHR11042">
    <property type="entry name" value="EUKARYOTIC TRANSLATION INITIATION FACTOR 2-ALPHA KINASE EIF2-ALPHA KINASE -RELATED"/>
    <property type="match status" value="1"/>
</dbReference>
<dbReference type="GO" id="GO:0004674">
    <property type="term" value="F:protein serine/threonine kinase activity"/>
    <property type="evidence" value="ECO:0007669"/>
    <property type="project" value="UniProtKB-KW"/>
</dbReference>
<name>A0AAN2X2F4_LISMN</name>
<sequence>MPKFKNKQIKMSGKSYKLIEQLGSGGAGVVWLALSSNKKYAVKFLNTHGQLSEQKKQRFQNEIAFCKKTENTNIVKVLEDGEFDNSVFYIMPYYSKTLRKVIDENATSIDKAFTYIEKLCQAIKFIHDKNIIHRDIKPENILIEENKLVLADFGIAHFENHMLTKDSDLLANRNYLAPEQKIKGKANDITSAVDIYALGAIINEVFTKQNPAGSYFKNISSISPLLSSLDNLINKMLKQTPYERPKINEVILELRLIFGEIEESIKNTYDRLLDECPIEQEEGLLKIILKQASEDLQIAENILKRDLNLDNFNHNYHMNIGYTTDEFLKNLYFQEILYKKCEDKFNYESNIYKEGGLYTPLDLKDNKEHMDLFRTLQMHLSDYPLENYFDLSGKILKLFSSCCDYHCKEILKVIDNIIKTIKEKLMDAPILYLIM</sequence>
<keyword evidence="7" id="KW-0723">Serine/threonine-protein kinase</keyword>
<dbReference type="SMART" id="SM00220">
    <property type="entry name" value="S_TKc"/>
    <property type="match status" value="1"/>
</dbReference>
<protein>
    <submittedName>
        <fullName evidence="7">Serine/threonine protein kinase</fullName>
    </submittedName>
</protein>
<dbReference type="EMBL" id="AABAIH010000008">
    <property type="protein sequence ID" value="EAG0995852.1"/>
    <property type="molecule type" value="Genomic_DNA"/>
</dbReference>
<organism evidence="7 8">
    <name type="scientific">Listeria monocytogenes</name>
    <dbReference type="NCBI Taxonomy" id="1639"/>
    <lineage>
        <taxon>Bacteria</taxon>
        <taxon>Bacillati</taxon>
        <taxon>Bacillota</taxon>
        <taxon>Bacilli</taxon>
        <taxon>Bacillales</taxon>
        <taxon>Listeriaceae</taxon>
        <taxon>Listeria</taxon>
    </lineage>
</organism>